<keyword evidence="4 6" id="KW-0689">Ribosomal protein</keyword>
<evidence type="ECO:0000256" key="3">
    <source>
        <dbReference type="ARBA" id="ARBA00022884"/>
    </source>
</evidence>
<evidence type="ECO:0000313" key="11">
    <source>
        <dbReference type="Proteomes" id="UP000590964"/>
    </source>
</evidence>
<proteinExistence type="inferred from homology"/>
<keyword evidence="5 6" id="KW-0687">Ribonucleoprotein</keyword>
<dbReference type="InterPro" id="IPR057267">
    <property type="entry name" value="Rbsml_uL18_arch"/>
</dbReference>
<reference evidence="7 10" key="1">
    <citation type="journal article" date="2020" name="bioRxiv">
        <title>A rank-normalized archaeal taxonomy based on genome phylogeny resolves widespread incomplete and uneven classifications.</title>
        <authorList>
            <person name="Rinke C."/>
            <person name="Chuvochina M."/>
            <person name="Mussig A.J."/>
            <person name="Chaumeil P.-A."/>
            <person name="Waite D.W."/>
            <person name="Whitman W.B."/>
            <person name="Parks D.H."/>
            <person name="Hugenholtz P."/>
        </authorList>
    </citation>
    <scope>NUCLEOTIDE SEQUENCE</scope>
    <source>
        <strain evidence="7">UBA10191</strain>
    </source>
</reference>
<dbReference type="PANTHER" id="PTHR23410:SF12">
    <property type="entry name" value="LARGE RIBOSOMAL SUBUNIT PROTEIN UL18"/>
    <property type="match status" value="1"/>
</dbReference>
<comment type="similarity">
    <text evidence="1 6">Belongs to the universal ribosomal protein uL18 family.</text>
</comment>
<evidence type="ECO:0000313" key="10">
    <source>
        <dbReference type="Proteomes" id="UP000527315"/>
    </source>
</evidence>
<protein>
    <recommendedName>
        <fullName evidence="6">Large ribosomal subunit protein uL18</fullName>
    </recommendedName>
</protein>
<dbReference type="Proteomes" id="UP000527315">
    <property type="component" value="Unassembled WGS sequence"/>
</dbReference>
<dbReference type="SUPFAM" id="SSF53137">
    <property type="entry name" value="Translational machinery components"/>
    <property type="match status" value="1"/>
</dbReference>
<dbReference type="GO" id="GO:0000027">
    <property type="term" value="P:ribosomal large subunit assembly"/>
    <property type="evidence" value="ECO:0007669"/>
    <property type="project" value="TreeGrafter"/>
</dbReference>
<dbReference type="GO" id="GO:0006412">
    <property type="term" value="P:translation"/>
    <property type="evidence" value="ECO:0007669"/>
    <property type="project" value="UniProtKB-UniRule"/>
</dbReference>
<dbReference type="PANTHER" id="PTHR23410">
    <property type="entry name" value="RIBOSOMAL PROTEIN L5-RELATED"/>
    <property type="match status" value="1"/>
</dbReference>
<dbReference type="InterPro" id="IPR005485">
    <property type="entry name" value="Rbsml_uL18_euk_arch"/>
</dbReference>
<dbReference type="GO" id="GO:0022625">
    <property type="term" value="C:cytosolic large ribosomal subunit"/>
    <property type="evidence" value="ECO:0007669"/>
    <property type="project" value="TreeGrafter"/>
</dbReference>
<dbReference type="NCBIfam" id="NF006342">
    <property type="entry name" value="PRK08569.1"/>
    <property type="match status" value="1"/>
</dbReference>
<dbReference type="EMBL" id="DUFW01000019">
    <property type="protein sequence ID" value="HIH21256.1"/>
    <property type="molecule type" value="Genomic_DNA"/>
</dbReference>
<dbReference type="Pfam" id="PF17144">
    <property type="entry name" value="Ribosomal_L5e"/>
    <property type="match status" value="2"/>
</dbReference>
<accession>A0A7J4K175</accession>
<comment type="subunit">
    <text evidence="6">Part of the 50S ribosomal subunit. Contacts the 5S and 23S rRNAs.</text>
</comment>
<dbReference type="GO" id="GO:0008097">
    <property type="term" value="F:5S rRNA binding"/>
    <property type="evidence" value="ECO:0007669"/>
    <property type="project" value="InterPro"/>
</dbReference>
<evidence type="ECO:0000256" key="5">
    <source>
        <dbReference type="ARBA" id="ARBA00023274"/>
    </source>
</evidence>
<dbReference type="Gene3D" id="3.30.420.100">
    <property type="match status" value="1"/>
</dbReference>
<dbReference type="GO" id="GO:0003735">
    <property type="term" value="F:structural constituent of ribosome"/>
    <property type="evidence" value="ECO:0007669"/>
    <property type="project" value="InterPro"/>
</dbReference>
<reference evidence="9" key="3">
    <citation type="submission" date="2021-05" db="EMBL/GenBank/DDBJ databases">
        <title>Protein family content uncovers lineage relationships and bacterial pathway maintenance mechanisms in DPANN archaea.</title>
        <authorList>
            <person name="Castelle C.J."/>
            <person name="Meheust R."/>
            <person name="Jaffe A.L."/>
            <person name="Seitz K."/>
            <person name="Gong X."/>
            <person name="Baker B.J."/>
            <person name="Banfield J.F."/>
        </authorList>
    </citation>
    <scope>NUCLEOTIDE SEQUENCE</scope>
    <source>
        <strain evidence="9">RIFCSPLOWO2_01_FULL_43_13</strain>
    </source>
</reference>
<evidence type="ECO:0000313" key="9">
    <source>
        <dbReference type="EMBL" id="MBS3058287.1"/>
    </source>
</evidence>
<evidence type="ECO:0000256" key="4">
    <source>
        <dbReference type="ARBA" id="ARBA00022980"/>
    </source>
</evidence>
<dbReference type="CDD" id="cd00432">
    <property type="entry name" value="Ribosomal_L18_L5e"/>
    <property type="match status" value="1"/>
</dbReference>
<keyword evidence="2 6" id="KW-0699">rRNA-binding</keyword>
<dbReference type="Proteomes" id="UP000590964">
    <property type="component" value="Unassembled WGS sequence"/>
</dbReference>
<reference evidence="9" key="2">
    <citation type="submission" date="2021-03" db="EMBL/GenBank/DDBJ databases">
        <authorList>
            <person name="Jaffe A."/>
        </authorList>
    </citation>
    <scope>NUCLEOTIDE SEQUENCE</scope>
    <source>
        <strain evidence="9">RIFCSPLOWO2_01_FULL_43_13</strain>
    </source>
</reference>
<dbReference type="EMBL" id="JAGVWB010000019">
    <property type="protein sequence ID" value="MBS3058287.1"/>
    <property type="molecule type" value="Genomic_DNA"/>
</dbReference>
<evidence type="ECO:0000313" key="8">
    <source>
        <dbReference type="EMBL" id="HIH33235.1"/>
    </source>
</evidence>
<dbReference type="InterPro" id="IPR057268">
    <property type="entry name" value="Ribosomal_L18"/>
</dbReference>
<evidence type="ECO:0000256" key="6">
    <source>
        <dbReference type="HAMAP-Rule" id="MF_01337"/>
    </source>
</evidence>
<evidence type="ECO:0000313" key="7">
    <source>
        <dbReference type="EMBL" id="HIH21256.1"/>
    </source>
</evidence>
<comment type="function">
    <text evidence="6">This is one of the proteins that bind and probably mediate the attachment of the 5S RNA into the large ribosomal subunit, where it forms part of the central protuberance.</text>
</comment>
<gene>
    <name evidence="6" type="primary">rpl18</name>
    <name evidence="7" type="ORF">HA222_01150</name>
    <name evidence="8" type="ORF">HA227_03200</name>
    <name evidence="9" type="ORF">J4478_02705</name>
</gene>
<evidence type="ECO:0000256" key="1">
    <source>
        <dbReference type="ARBA" id="ARBA00007116"/>
    </source>
</evidence>
<dbReference type="AlphaFoldDB" id="A0A7J4K175"/>
<dbReference type="Proteomes" id="UP000680185">
    <property type="component" value="Unassembled WGS sequence"/>
</dbReference>
<evidence type="ECO:0000256" key="2">
    <source>
        <dbReference type="ARBA" id="ARBA00022730"/>
    </source>
</evidence>
<keyword evidence="3 6" id="KW-0694">RNA-binding</keyword>
<sequence>MAHKSTFETKFKRRKNGKTDFKRRLELLKSKKPRLVVRGSNKRYSAQVVKYNPKGDETIASAVSTELKEYGWSSGFANIPAAYLTGFLCGKKALVKGVKEAILDIGLVENIKGNRCFAALKGAIDAGLKMPADEKAFPSAERVKGMHIAEFAKKIGEENARKKFSAYFKNNSQPEKIPEYFEKTKQAIGEKLKS</sequence>
<comment type="caution">
    <text evidence="7">The sequence shown here is derived from an EMBL/GenBank/DDBJ whole genome shotgun (WGS) entry which is preliminary data.</text>
</comment>
<dbReference type="HAMAP" id="MF_01337_A">
    <property type="entry name" value="Ribosomal_uL18_A"/>
    <property type="match status" value="1"/>
</dbReference>
<name>A0A7J4K175_9ARCH</name>
<organism evidence="7 11">
    <name type="scientific">Candidatus Iainarchaeum sp</name>
    <dbReference type="NCBI Taxonomy" id="3101447"/>
    <lineage>
        <taxon>Archaea</taxon>
        <taxon>Candidatus Iainarchaeota</taxon>
        <taxon>Candidatus Iainarchaeia</taxon>
        <taxon>Candidatus Iainarchaeales</taxon>
        <taxon>Candidatus Iainarchaeaceae</taxon>
        <taxon>Candidatus Iainarchaeum</taxon>
    </lineage>
</organism>
<dbReference type="EMBL" id="DUFJ01000070">
    <property type="protein sequence ID" value="HIH33235.1"/>
    <property type="molecule type" value="Genomic_DNA"/>
</dbReference>